<reference evidence="5" key="1">
    <citation type="submission" date="2021-03" db="EMBL/GenBank/DDBJ databases">
        <authorList>
            <person name="Tagirdzhanova G."/>
        </authorList>
    </citation>
    <scope>NUCLEOTIDE SEQUENCE</scope>
</reference>
<name>A0A8H3PIU0_9LECA</name>
<dbReference type="EMBL" id="CAJPDR010000692">
    <property type="protein sequence ID" value="CAF9941853.1"/>
    <property type="molecule type" value="Genomic_DNA"/>
</dbReference>
<accession>A0A8H3PIU0</accession>
<keyword evidence="2" id="KW-0808">Transferase</keyword>
<evidence type="ECO:0000313" key="6">
    <source>
        <dbReference type="Proteomes" id="UP000664203"/>
    </source>
</evidence>
<feature type="domain" description="O-methyltransferase C-terminal" evidence="4">
    <location>
        <begin position="91"/>
        <end position="230"/>
    </location>
</feature>
<dbReference type="GO" id="GO:0032259">
    <property type="term" value="P:methylation"/>
    <property type="evidence" value="ECO:0007669"/>
    <property type="project" value="UniProtKB-KW"/>
</dbReference>
<dbReference type="GO" id="GO:0008171">
    <property type="term" value="F:O-methyltransferase activity"/>
    <property type="evidence" value="ECO:0007669"/>
    <property type="project" value="InterPro"/>
</dbReference>
<dbReference type="InterPro" id="IPR016461">
    <property type="entry name" value="COMT-like"/>
</dbReference>
<dbReference type="PROSITE" id="PS51683">
    <property type="entry name" value="SAM_OMT_II"/>
    <property type="match status" value="1"/>
</dbReference>
<evidence type="ECO:0000256" key="2">
    <source>
        <dbReference type="ARBA" id="ARBA00022679"/>
    </source>
</evidence>
<keyword evidence="3" id="KW-0949">S-adenosyl-L-methionine</keyword>
<gene>
    <name evidence="5" type="ORF">ALECFALPRED_009355</name>
</gene>
<keyword evidence="6" id="KW-1185">Reference proteome</keyword>
<protein>
    <recommendedName>
        <fullName evidence="4">O-methyltransferase C-terminal domain-containing protein</fullName>
    </recommendedName>
</protein>
<comment type="caution">
    <text evidence="5">The sequence shown here is derived from an EMBL/GenBank/DDBJ whole genome shotgun (WGS) entry which is preliminary data.</text>
</comment>
<evidence type="ECO:0000256" key="1">
    <source>
        <dbReference type="ARBA" id="ARBA00022603"/>
    </source>
</evidence>
<dbReference type="AlphaFoldDB" id="A0A8H3PIU0"/>
<dbReference type="Proteomes" id="UP000664203">
    <property type="component" value="Unassembled WGS sequence"/>
</dbReference>
<evidence type="ECO:0000256" key="3">
    <source>
        <dbReference type="ARBA" id="ARBA00022691"/>
    </source>
</evidence>
<dbReference type="InterPro" id="IPR001077">
    <property type="entry name" value="COMT_C"/>
</dbReference>
<dbReference type="Gene3D" id="3.40.50.150">
    <property type="entry name" value="Vaccinia Virus protein VP39"/>
    <property type="match status" value="1"/>
</dbReference>
<sequence length="260" mass="28969">MFIAGTFSPYMSKLPDYLESTSFKNPEDSAKNLFQFATQTELNFFDWLHTQPRQLDIFSAAMAASSARQEGPLTTKVSGLFPADGSEHRVLMVDVGGGRGQILNALRKNREDLKGLMIVQDLPREIDGRQSSEEVQGMAYDFFTPQPVQAAHTYFFRHIFHDWPDQSCREILLNTIPAMKPNYSRIVIMDHVIPSTGASAFSSLLDINMITLAGIERTDGHWRKLLEGVGLKVLYIEVPLMGDGVIEAVLADGIRADESG</sequence>
<dbReference type="SUPFAM" id="SSF53335">
    <property type="entry name" value="S-adenosyl-L-methionine-dependent methyltransferases"/>
    <property type="match status" value="1"/>
</dbReference>
<evidence type="ECO:0000259" key="4">
    <source>
        <dbReference type="Pfam" id="PF00891"/>
    </source>
</evidence>
<dbReference type="PANTHER" id="PTHR43712">
    <property type="entry name" value="PUTATIVE (AFU_ORTHOLOGUE AFUA_4G14580)-RELATED"/>
    <property type="match status" value="1"/>
</dbReference>
<dbReference type="Pfam" id="PF00891">
    <property type="entry name" value="Methyltransf_2"/>
    <property type="match status" value="1"/>
</dbReference>
<evidence type="ECO:0000313" key="5">
    <source>
        <dbReference type="EMBL" id="CAF9941853.1"/>
    </source>
</evidence>
<proteinExistence type="predicted"/>
<keyword evidence="1" id="KW-0489">Methyltransferase</keyword>
<dbReference type="OrthoDB" id="3340390at2759"/>
<organism evidence="5 6">
    <name type="scientific">Alectoria fallacina</name>
    <dbReference type="NCBI Taxonomy" id="1903189"/>
    <lineage>
        <taxon>Eukaryota</taxon>
        <taxon>Fungi</taxon>
        <taxon>Dikarya</taxon>
        <taxon>Ascomycota</taxon>
        <taxon>Pezizomycotina</taxon>
        <taxon>Lecanoromycetes</taxon>
        <taxon>OSLEUM clade</taxon>
        <taxon>Lecanoromycetidae</taxon>
        <taxon>Lecanorales</taxon>
        <taxon>Lecanorineae</taxon>
        <taxon>Parmeliaceae</taxon>
        <taxon>Alectoria</taxon>
    </lineage>
</organism>
<dbReference type="PANTHER" id="PTHR43712:SF1">
    <property type="entry name" value="HYPOTHETICAL O-METHYLTRANSFERASE (EUROFUNG)-RELATED"/>
    <property type="match status" value="1"/>
</dbReference>
<dbReference type="InterPro" id="IPR029063">
    <property type="entry name" value="SAM-dependent_MTases_sf"/>
</dbReference>